<evidence type="ECO:0000256" key="2">
    <source>
        <dbReference type="ARBA" id="ARBA00023082"/>
    </source>
</evidence>
<dbReference type="InterPro" id="IPR007627">
    <property type="entry name" value="RNA_pol_sigma70_r2"/>
</dbReference>
<reference evidence="7 8" key="1">
    <citation type="submission" date="2018-01" db="EMBL/GenBank/DDBJ databases">
        <title>Draft genome sequence of Salinispora sp. 13K206.</title>
        <authorList>
            <person name="Sahin N."/>
            <person name="Saygin H."/>
            <person name="Ay H."/>
        </authorList>
    </citation>
    <scope>NUCLEOTIDE SEQUENCE [LARGE SCALE GENOMIC DNA]</scope>
    <source>
        <strain evidence="7 8">13K206</strain>
    </source>
</reference>
<dbReference type="SUPFAM" id="SSF88946">
    <property type="entry name" value="Sigma2 domain of RNA polymerase sigma factors"/>
    <property type="match status" value="1"/>
</dbReference>
<dbReference type="RefSeq" id="WP_111132095.1">
    <property type="nucleotide sequence ID" value="NZ_POUB01000001.1"/>
</dbReference>
<keyword evidence="4" id="KW-0804">Transcription</keyword>
<evidence type="ECO:0000256" key="1">
    <source>
        <dbReference type="ARBA" id="ARBA00023015"/>
    </source>
</evidence>
<evidence type="ECO:0000313" key="8">
    <source>
        <dbReference type="Proteomes" id="UP000248749"/>
    </source>
</evidence>
<dbReference type="GO" id="GO:0016987">
    <property type="term" value="F:sigma factor activity"/>
    <property type="evidence" value="ECO:0007669"/>
    <property type="project" value="UniProtKB-KW"/>
</dbReference>
<evidence type="ECO:0000256" key="5">
    <source>
        <dbReference type="SAM" id="MobiDB-lite"/>
    </source>
</evidence>
<dbReference type="PANTHER" id="PTHR43133">
    <property type="entry name" value="RNA POLYMERASE ECF-TYPE SIGMA FACTO"/>
    <property type="match status" value="1"/>
</dbReference>
<organism evidence="7 8">
    <name type="scientific">Micromonospora deserti</name>
    <dbReference type="NCBI Taxonomy" id="2070366"/>
    <lineage>
        <taxon>Bacteria</taxon>
        <taxon>Bacillati</taxon>
        <taxon>Actinomycetota</taxon>
        <taxon>Actinomycetes</taxon>
        <taxon>Micromonosporales</taxon>
        <taxon>Micromonosporaceae</taxon>
        <taxon>Micromonospora</taxon>
    </lineage>
</organism>
<sequence length="588" mass="62811">MQIEATGVAARVVAAQQGDRAALGELIEAHLTMLYNVAGRALNRHADVDDVVQETLLRVVENLSSLREPARFSGWILAILHRQIAERIRRRRTTTERVGSLDLVMDVADPGADFVDATVLRLGLSAQRRQIVEAVRWLEPDERFLLSLWWLEVAGSITRADLATALSTTAGHAAVRLKRMRDQLELARCIVNALQARPLCPALGLVIETWDGKPSGVWRKRLGRHLRDCPTCTLHQRRLIPPDRLLAGVAMLPVPPSIVAASPVPGLLANPAPGTLHEGVQVATTAGANTAATSGASWWAASTVAKTVAATVGAVAVSGGIVAALPGDAPDRGRAPSAAVTASAPARTAPASATPGPSRSAPSTPTAVPARYGSVVDRVDAAPPRNRRPRPLPARPEGTLAVVASGDHDPRPNVTSLIHRGEWATYRGRGYLRIEFAVAFTQRTGMVTMPSWTGLKGKLFHVASGGGRRLDDQIPDAPAGSTGMGDPSHGYAILPDGAQQMWALEYYYLDGEVTLTSNERGADYNLYATIVTRTTIDSDIRTAPNPNGDPIRYGLTRDDGTDACPVPQYATRATPQDPATVRQQSNLR</sequence>
<accession>A0A2W2E0E7</accession>
<dbReference type="Proteomes" id="UP000248749">
    <property type="component" value="Unassembled WGS sequence"/>
</dbReference>
<protein>
    <submittedName>
        <fullName evidence="7">RNA polymerase subunit sigma</fullName>
    </submittedName>
</protein>
<dbReference type="InterPro" id="IPR039425">
    <property type="entry name" value="RNA_pol_sigma-70-like"/>
</dbReference>
<comment type="caution">
    <text evidence="7">The sequence shown here is derived from an EMBL/GenBank/DDBJ whole genome shotgun (WGS) entry which is preliminary data.</text>
</comment>
<feature type="compositionally biased region" description="Low complexity" evidence="5">
    <location>
        <begin position="335"/>
        <end position="371"/>
    </location>
</feature>
<dbReference type="PANTHER" id="PTHR43133:SF8">
    <property type="entry name" value="RNA POLYMERASE SIGMA FACTOR HI_1459-RELATED"/>
    <property type="match status" value="1"/>
</dbReference>
<feature type="domain" description="RNA polymerase sigma-70 region 2" evidence="6">
    <location>
        <begin position="26"/>
        <end position="92"/>
    </location>
</feature>
<dbReference type="Pfam" id="PF04542">
    <property type="entry name" value="Sigma70_r2"/>
    <property type="match status" value="1"/>
</dbReference>
<dbReference type="Gene3D" id="1.10.1740.10">
    <property type="match status" value="1"/>
</dbReference>
<dbReference type="EMBL" id="POUB01000001">
    <property type="protein sequence ID" value="PZG03007.1"/>
    <property type="molecule type" value="Genomic_DNA"/>
</dbReference>
<dbReference type="GO" id="GO:0003677">
    <property type="term" value="F:DNA binding"/>
    <property type="evidence" value="ECO:0007669"/>
    <property type="project" value="UniProtKB-KW"/>
</dbReference>
<keyword evidence="2" id="KW-0731">Sigma factor</keyword>
<evidence type="ECO:0000256" key="4">
    <source>
        <dbReference type="ARBA" id="ARBA00023163"/>
    </source>
</evidence>
<dbReference type="GO" id="GO:0006352">
    <property type="term" value="P:DNA-templated transcription initiation"/>
    <property type="evidence" value="ECO:0007669"/>
    <property type="project" value="InterPro"/>
</dbReference>
<name>A0A2W2E0E7_9ACTN</name>
<feature type="region of interest" description="Disordered" evidence="5">
    <location>
        <begin position="326"/>
        <end position="396"/>
    </location>
</feature>
<evidence type="ECO:0000256" key="3">
    <source>
        <dbReference type="ARBA" id="ARBA00023125"/>
    </source>
</evidence>
<evidence type="ECO:0000313" key="7">
    <source>
        <dbReference type="EMBL" id="PZG03007.1"/>
    </source>
</evidence>
<keyword evidence="8" id="KW-1185">Reference proteome</keyword>
<dbReference type="InterPro" id="IPR014284">
    <property type="entry name" value="RNA_pol_sigma-70_dom"/>
</dbReference>
<dbReference type="AlphaFoldDB" id="A0A2W2E0E7"/>
<evidence type="ECO:0000259" key="6">
    <source>
        <dbReference type="Pfam" id="PF04542"/>
    </source>
</evidence>
<dbReference type="InterPro" id="IPR013325">
    <property type="entry name" value="RNA_pol_sigma_r2"/>
</dbReference>
<dbReference type="OrthoDB" id="8611574at2"/>
<proteinExistence type="predicted"/>
<keyword evidence="1" id="KW-0805">Transcription regulation</keyword>
<gene>
    <name evidence="7" type="ORF">C1I99_00090</name>
</gene>
<keyword evidence="3" id="KW-0238">DNA-binding</keyword>
<dbReference type="NCBIfam" id="TIGR02937">
    <property type="entry name" value="sigma70-ECF"/>
    <property type="match status" value="1"/>
</dbReference>
<feature type="region of interest" description="Disordered" evidence="5">
    <location>
        <begin position="568"/>
        <end position="588"/>
    </location>
</feature>